<reference evidence="6" key="1">
    <citation type="journal article" date="2018" name="DNA Res.">
        <title>Multiple hybrid de novo genome assembly of finger millet, an orphan allotetraploid crop.</title>
        <authorList>
            <person name="Hatakeyama M."/>
            <person name="Aluri S."/>
            <person name="Balachadran M.T."/>
            <person name="Sivarajan S.R."/>
            <person name="Patrignani A."/>
            <person name="Gruter S."/>
            <person name="Poveda L."/>
            <person name="Shimizu-Inatsugi R."/>
            <person name="Baeten J."/>
            <person name="Francoijs K.J."/>
            <person name="Nataraja K.N."/>
            <person name="Reddy Y.A.N."/>
            <person name="Phadnis S."/>
            <person name="Ravikumar R.L."/>
            <person name="Schlapbach R."/>
            <person name="Sreeman S.M."/>
            <person name="Shimizu K.K."/>
        </authorList>
    </citation>
    <scope>NUCLEOTIDE SEQUENCE</scope>
</reference>
<evidence type="ECO:0000256" key="5">
    <source>
        <dbReference type="SAM" id="MobiDB-lite"/>
    </source>
</evidence>
<keyword evidence="3" id="KW-0963">Cytoplasm</keyword>
<comment type="caution">
    <text evidence="6">The sequence shown here is derived from an EMBL/GenBank/DDBJ whole genome shotgun (WGS) entry which is preliminary data.</text>
</comment>
<evidence type="ECO:0000256" key="4">
    <source>
        <dbReference type="ARBA" id="ARBA00023242"/>
    </source>
</evidence>
<protein>
    <submittedName>
        <fullName evidence="6">Uncharacterized protein</fullName>
    </submittedName>
</protein>
<evidence type="ECO:0000256" key="3">
    <source>
        <dbReference type="ARBA" id="ARBA00022490"/>
    </source>
</evidence>
<dbReference type="PROSITE" id="PS50096">
    <property type="entry name" value="IQ"/>
    <property type="match status" value="1"/>
</dbReference>
<dbReference type="PANTHER" id="PTHR31250:SF67">
    <property type="entry name" value="CALMODULIN-BINDING PROTEIN"/>
    <property type="match status" value="1"/>
</dbReference>
<keyword evidence="4" id="KW-0539">Nucleus</keyword>
<accession>A0AAV5C7D6</accession>
<dbReference type="EMBL" id="BQKI01000004">
    <property type="protein sequence ID" value="GJM94118.1"/>
    <property type="molecule type" value="Genomic_DNA"/>
</dbReference>
<gene>
    <name evidence="6" type="primary">ga10735</name>
    <name evidence="6" type="ORF">PR202_ga10735</name>
</gene>
<dbReference type="InterPro" id="IPR044159">
    <property type="entry name" value="IQM"/>
</dbReference>
<dbReference type="GO" id="GO:0005634">
    <property type="term" value="C:nucleus"/>
    <property type="evidence" value="ECO:0007669"/>
    <property type="project" value="UniProtKB-SubCell"/>
</dbReference>
<name>A0AAV5C7D6_ELECO</name>
<dbReference type="AlphaFoldDB" id="A0AAV5C7D6"/>
<proteinExistence type="predicted"/>
<feature type="region of interest" description="Disordered" evidence="5">
    <location>
        <begin position="17"/>
        <end position="109"/>
    </location>
</feature>
<dbReference type="Proteomes" id="UP001054889">
    <property type="component" value="Unassembled WGS sequence"/>
</dbReference>
<reference evidence="6" key="2">
    <citation type="submission" date="2021-12" db="EMBL/GenBank/DDBJ databases">
        <title>Resequencing data analysis of finger millet.</title>
        <authorList>
            <person name="Hatakeyama M."/>
            <person name="Aluri S."/>
            <person name="Balachadran M.T."/>
            <person name="Sivarajan S.R."/>
            <person name="Poveda L."/>
            <person name="Shimizu-Inatsugi R."/>
            <person name="Schlapbach R."/>
            <person name="Sreeman S.M."/>
            <person name="Shimizu K.K."/>
        </authorList>
    </citation>
    <scope>NUCLEOTIDE SEQUENCE</scope>
</reference>
<feature type="compositionally biased region" description="Low complexity" evidence="5">
    <location>
        <begin position="94"/>
        <end position="109"/>
    </location>
</feature>
<keyword evidence="7" id="KW-1185">Reference proteome</keyword>
<feature type="compositionally biased region" description="Polar residues" evidence="5">
    <location>
        <begin position="73"/>
        <end position="83"/>
    </location>
</feature>
<feature type="region of interest" description="Disordered" evidence="5">
    <location>
        <begin position="515"/>
        <end position="558"/>
    </location>
</feature>
<comment type="subcellular location">
    <subcellularLocation>
        <location evidence="2">Cytoplasm</location>
    </subcellularLocation>
    <subcellularLocation>
        <location evidence="1">Nucleus</location>
    </subcellularLocation>
</comment>
<sequence>MTTLCPLNTERNHLLLVSPKHQDGAQLRSPPRVSCKNASITSPSSSRTTTKSNMARGLERSLSFKNWEAADEPQQSPRRSSGINGARPGTLALQPQQQQQSQEVSPSQQAVLEYFSPRPKSELDEAATRVQKIFKGHRTRRSLADCAIVVEELWWKAYDSASLNIKSISFFHVDKQETAASRWSRAGKRIAKVGKGLSKDDKAQKLALQHWLEAIDPRHRYGHNLHLYYDIWSASSSTEPFFYWLDIGAGRDMHHPKCPRSKLYSQLIMYLGPVERAAYEVVVEAGRLVYKQSGVSVHTNEESKWIFVLSTSRSLYIGQKRKGKFQHSSFLSGAATTAAGRLVCKEGVLKAIWPYSGHYLPTEENFREFIGFLEENSVDLANVKRCSVDDDEFPSFKKAPEETELPTEAETQKVELPELDIVKEAVVADDTGAEPEETMQMAKRPSFKWMTPTGARIGCLRDYPADLQSMALEQVNLSPRVVPSPSAANRLPIPSPRPSPRIRLSPSLAYMGLPTPTGVRLPVPSPAAARRSSPREQQFAGFHTPAVELTLPKHKGSK</sequence>
<evidence type="ECO:0000256" key="1">
    <source>
        <dbReference type="ARBA" id="ARBA00004123"/>
    </source>
</evidence>
<evidence type="ECO:0000313" key="7">
    <source>
        <dbReference type="Proteomes" id="UP001054889"/>
    </source>
</evidence>
<organism evidence="6 7">
    <name type="scientific">Eleusine coracana subsp. coracana</name>
    <dbReference type="NCBI Taxonomy" id="191504"/>
    <lineage>
        <taxon>Eukaryota</taxon>
        <taxon>Viridiplantae</taxon>
        <taxon>Streptophyta</taxon>
        <taxon>Embryophyta</taxon>
        <taxon>Tracheophyta</taxon>
        <taxon>Spermatophyta</taxon>
        <taxon>Magnoliopsida</taxon>
        <taxon>Liliopsida</taxon>
        <taxon>Poales</taxon>
        <taxon>Poaceae</taxon>
        <taxon>PACMAD clade</taxon>
        <taxon>Chloridoideae</taxon>
        <taxon>Cynodonteae</taxon>
        <taxon>Eleusininae</taxon>
        <taxon>Eleusine</taxon>
    </lineage>
</organism>
<evidence type="ECO:0000313" key="6">
    <source>
        <dbReference type="EMBL" id="GJM94118.1"/>
    </source>
</evidence>
<feature type="compositionally biased region" description="Low complexity" evidence="5">
    <location>
        <begin position="39"/>
        <end position="52"/>
    </location>
</feature>
<evidence type="ECO:0000256" key="2">
    <source>
        <dbReference type="ARBA" id="ARBA00004496"/>
    </source>
</evidence>
<dbReference type="PANTHER" id="PTHR31250">
    <property type="entry name" value="IQ DOMAIN-CONTAINING PROTEIN IQM3"/>
    <property type="match status" value="1"/>
</dbReference>
<dbReference type="GO" id="GO:0005737">
    <property type="term" value="C:cytoplasm"/>
    <property type="evidence" value="ECO:0007669"/>
    <property type="project" value="UniProtKB-SubCell"/>
</dbReference>
<feature type="region of interest" description="Disordered" evidence="5">
    <location>
        <begin position="482"/>
        <end position="503"/>
    </location>
</feature>